<dbReference type="AlphaFoldDB" id="A0A846T9X3"/>
<protein>
    <submittedName>
        <fullName evidence="2">Stage II sporulation protein M</fullName>
    </submittedName>
</protein>
<feature type="transmembrane region" description="Helical" evidence="1">
    <location>
        <begin position="100"/>
        <end position="119"/>
    </location>
</feature>
<dbReference type="PANTHER" id="PTHR35337">
    <property type="entry name" value="SLR1478 PROTEIN"/>
    <property type="match status" value="1"/>
</dbReference>
<feature type="transmembrane region" description="Helical" evidence="1">
    <location>
        <begin position="76"/>
        <end position="95"/>
    </location>
</feature>
<dbReference type="EMBL" id="JAAVUM010000006">
    <property type="protein sequence ID" value="NKE05798.1"/>
    <property type="molecule type" value="Genomic_DNA"/>
</dbReference>
<name>A0A846T9X3_9BACI</name>
<dbReference type="Proteomes" id="UP000587942">
    <property type="component" value="Unassembled WGS sequence"/>
</dbReference>
<dbReference type="Pfam" id="PF01944">
    <property type="entry name" value="SpoIIM"/>
    <property type="match status" value="1"/>
</dbReference>
<evidence type="ECO:0000313" key="3">
    <source>
        <dbReference type="Proteomes" id="UP000587942"/>
    </source>
</evidence>
<dbReference type="PANTHER" id="PTHR35337:SF1">
    <property type="entry name" value="SLR1478 PROTEIN"/>
    <property type="match status" value="1"/>
</dbReference>
<keyword evidence="1" id="KW-1133">Transmembrane helix</keyword>
<organism evidence="2 3">
    <name type="scientific">Mesobacillus selenatarsenatis</name>
    <dbReference type="NCBI Taxonomy" id="388741"/>
    <lineage>
        <taxon>Bacteria</taxon>
        <taxon>Bacillati</taxon>
        <taxon>Bacillota</taxon>
        <taxon>Bacilli</taxon>
        <taxon>Bacillales</taxon>
        <taxon>Bacillaceae</taxon>
        <taxon>Mesobacillus</taxon>
    </lineage>
</organism>
<keyword evidence="1" id="KW-0472">Membrane</keyword>
<evidence type="ECO:0000313" key="2">
    <source>
        <dbReference type="EMBL" id="NKE05798.1"/>
    </source>
</evidence>
<gene>
    <name evidence="2" type="ORF">GWK17_10020</name>
</gene>
<reference evidence="2 3" key="1">
    <citation type="submission" date="2020-03" db="EMBL/GenBank/DDBJ databases">
        <authorList>
            <person name="Sun Q."/>
        </authorList>
    </citation>
    <scope>NUCLEOTIDE SEQUENCE [LARGE SCALE GENOMIC DNA]</scope>
    <source>
        <strain evidence="2 3">KACC 21451</strain>
    </source>
</reference>
<dbReference type="InterPro" id="IPR002798">
    <property type="entry name" value="SpoIIM-like"/>
</dbReference>
<proteinExistence type="predicted"/>
<sequence>MTIIDYVITTSIKNWKNAWLHVKTSFWKYWFFYFIIVVMAYLITSYINPDMKELLSGLDENFKEDDPGKGYWETTLFLFKNNWLVCLQILVLAFIPIRYLYILPLISTCAMIGMTLYLVQQVDLNVVHTFGFGFLPHAILELTTFMLAAIYGNKLNKTIVTRLTNTFRKVKKSTTSFRLHLKEAFSTFILIITPCIFIAAFIEGFVSKFLLTAF</sequence>
<accession>A0A846T9X3</accession>
<feature type="transmembrane region" description="Helical" evidence="1">
    <location>
        <begin position="188"/>
        <end position="211"/>
    </location>
</feature>
<feature type="transmembrane region" description="Helical" evidence="1">
    <location>
        <begin position="29"/>
        <end position="47"/>
    </location>
</feature>
<comment type="caution">
    <text evidence="2">The sequence shown here is derived from an EMBL/GenBank/DDBJ whole genome shotgun (WGS) entry which is preliminary data.</text>
</comment>
<evidence type="ECO:0000256" key="1">
    <source>
        <dbReference type="SAM" id="Phobius"/>
    </source>
</evidence>
<feature type="transmembrane region" description="Helical" evidence="1">
    <location>
        <begin position="131"/>
        <end position="152"/>
    </location>
</feature>
<keyword evidence="1" id="KW-0812">Transmembrane</keyword>